<evidence type="ECO:0000313" key="1">
    <source>
        <dbReference type="EMBL" id="SMB78678.1"/>
    </source>
</evidence>
<organism evidence="1 2">
    <name type="scientific">Peptoniphilus asaccharolyticus DSM 20463</name>
    <dbReference type="NCBI Taxonomy" id="573058"/>
    <lineage>
        <taxon>Bacteria</taxon>
        <taxon>Bacillati</taxon>
        <taxon>Bacillota</taxon>
        <taxon>Tissierellia</taxon>
        <taxon>Tissierellales</taxon>
        <taxon>Peptoniphilaceae</taxon>
        <taxon>Peptoniphilus</taxon>
    </lineage>
</organism>
<name>A0A1W1UC54_PEPAS</name>
<sequence>MKKEISGNRIKYFINLLNVSLKDFSNFSEISYPNLIRVVSRTDNLNIKTANIYLNKIEELSEKLSDGEQILFLSIDDLFF</sequence>
<proteinExistence type="predicted"/>
<protein>
    <submittedName>
        <fullName evidence="1">Uncharacterized protein</fullName>
    </submittedName>
</protein>
<accession>A0A1W1UC54</accession>
<dbReference type="EMBL" id="FWWR01000008">
    <property type="protein sequence ID" value="SMB78678.1"/>
    <property type="molecule type" value="Genomic_DNA"/>
</dbReference>
<evidence type="ECO:0000313" key="2">
    <source>
        <dbReference type="Proteomes" id="UP000192368"/>
    </source>
</evidence>
<dbReference type="Proteomes" id="UP000192368">
    <property type="component" value="Unassembled WGS sequence"/>
</dbReference>
<gene>
    <name evidence="1" type="ORF">SAMN00017477_0082</name>
</gene>
<dbReference type="STRING" id="573058.SAMN00017477_0082"/>
<dbReference type="RefSeq" id="WP_084229780.1">
    <property type="nucleotide sequence ID" value="NZ_FWWR01000008.1"/>
</dbReference>
<dbReference type="AlphaFoldDB" id="A0A1W1UC54"/>
<reference evidence="2" key="1">
    <citation type="submission" date="2017-04" db="EMBL/GenBank/DDBJ databases">
        <authorList>
            <person name="Varghese N."/>
            <person name="Submissions S."/>
        </authorList>
    </citation>
    <scope>NUCLEOTIDE SEQUENCE [LARGE SCALE GENOMIC DNA]</scope>
    <source>
        <strain evidence="2">DSM 20463</strain>
    </source>
</reference>
<keyword evidence="2" id="KW-1185">Reference proteome</keyword>